<keyword evidence="1 5" id="KW-0963">Cytoplasm</keyword>
<evidence type="ECO:0000256" key="3">
    <source>
        <dbReference type="ARBA" id="ARBA00023210"/>
    </source>
</evidence>
<keyword evidence="2 5" id="KW-0132">Cell division</keyword>
<comment type="subunit">
    <text evidence="5">Interacts with FtsZ.</text>
</comment>
<dbReference type="EMBL" id="FOFO01000002">
    <property type="protein sequence ID" value="SEP60682.1"/>
    <property type="molecule type" value="Genomic_DNA"/>
</dbReference>
<dbReference type="STRING" id="867345.SAMN05421693_10212"/>
<dbReference type="AlphaFoldDB" id="A0A1H8Z8H3"/>
<evidence type="ECO:0000256" key="4">
    <source>
        <dbReference type="ARBA" id="ARBA00023306"/>
    </source>
</evidence>
<dbReference type="RefSeq" id="WP_090202636.1">
    <property type="nucleotide sequence ID" value="NZ_FOFO01000002.1"/>
</dbReference>
<accession>A0A1H8Z8H3</accession>
<dbReference type="HAMAP" id="MF_01092">
    <property type="entry name" value="ZapD"/>
    <property type="match status" value="1"/>
</dbReference>
<dbReference type="InterPro" id="IPR036268">
    <property type="entry name" value="ZapD_sf"/>
</dbReference>
<evidence type="ECO:0000313" key="7">
    <source>
        <dbReference type="EMBL" id="SEP60682.1"/>
    </source>
</evidence>
<evidence type="ECO:0000313" key="8">
    <source>
        <dbReference type="Proteomes" id="UP000199496"/>
    </source>
</evidence>
<sequence length="254" mass="29190">MTITYEQPLHERVRLFMRLEMLMARFDHALKHEAPPDTHSSLLTLIEMVNLTNRVDVKRELIKELERQIVNLGRLGSEPGVDQQRLNSVIHHHRQLIDTIHALGGQMDRQVKGNDFFNSIRQRTAIPGGTCDFDLPAYHYWLARPTGERRQLLQVWAQPFTEIQESVSVILQLIRNAGANRTVIAPRGFHEQTLDTTQPWQMLRIILPMNAPCYPEISAGKQRFSVRFLRAGDMTSRPAQCDGEIQFTLSCCAL</sequence>
<dbReference type="PANTHER" id="PTHR39455">
    <property type="entry name" value="CELL DIVISION PROTEIN ZAPD"/>
    <property type="match status" value="1"/>
</dbReference>
<keyword evidence="3 5" id="KW-0717">Septation</keyword>
<dbReference type="Pfam" id="PF07072">
    <property type="entry name" value="ZapD"/>
    <property type="match status" value="1"/>
</dbReference>
<dbReference type="GO" id="GO:0000917">
    <property type="term" value="P:division septum assembly"/>
    <property type="evidence" value="ECO:0007669"/>
    <property type="project" value="UniProtKB-KW"/>
</dbReference>
<dbReference type="GO" id="GO:0043093">
    <property type="term" value="P:FtsZ-dependent cytokinesis"/>
    <property type="evidence" value="ECO:0007669"/>
    <property type="project" value="UniProtKB-UniRule"/>
</dbReference>
<evidence type="ECO:0000256" key="5">
    <source>
        <dbReference type="HAMAP-Rule" id="MF_01092"/>
    </source>
</evidence>
<protein>
    <recommendedName>
        <fullName evidence="5">Cell division protein ZapD</fullName>
    </recommendedName>
    <alternativeName>
        <fullName evidence="5">Z ring-associated protein D</fullName>
    </alternativeName>
</protein>
<evidence type="ECO:0000256" key="1">
    <source>
        <dbReference type="ARBA" id="ARBA00022490"/>
    </source>
</evidence>
<gene>
    <name evidence="5" type="primary">zapD</name>
    <name evidence="7" type="ORF">SAMN05421693_10212</name>
</gene>
<comment type="similarity">
    <text evidence="5">Belongs to the ZapD family.</text>
</comment>
<dbReference type="Proteomes" id="UP000199496">
    <property type="component" value="Unassembled WGS sequence"/>
</dbReference>
<organism evidence="7 8">
    <name type="scientific">Ectothiorhodospira magna</name>
    <dbReference type="NCBI Taxonomy" id="867345"/>
    <lineage>
        <taxon>Bacteria</taxon>
        <taxon>Pseudomonadati</taxon>
        <taxon>Pseudomonadota</taxon>
        <taxon>Gammaproteobacteria</taxon>
        <taxon>Chromatiales</taxon>
        <taxon>Ectothiorhodospiraceae</taxon>
        <taxon>Ectothiorhodospira</taxon>
    </lineage>
</organism>
<dbReference type="GO" id="GO:0032153">
    <property type="term" value="C:cell division site"/>
    <property type="evidence" value="ECO:0007669"/>
    <property type="project" value="TreeGrafter"/>
</dbReference>
<reference evidence="7 8" key="1">
    <citation type="submission" date="2016-10" db="EMBL/GenBank/DDBJ databases">
        <authorList>
            <person name="de Groot N.N."/>
        </authorList>
    </citation>
    <scope>NUCLEOTIDE SEQUENCE [LARGE SCALE GENOMIC DNA]</scope>
    <source>
        <strain evidence="7 8">B7-7</strain>
    </source>
</reference>
<dbReference type="InterPro" id="IPR009777">
    <property type="entry name" value="ZapD"/>
</dbReference>
<evidence type="ECO:0000256" key="2">
    <source>
        <dbReference type="ARBA" id="ARBA00022618"/>
    </source>
</evidence>
<evidence type="ECO:0000256" key="6">
    <source>
        <dbReference type="SAM" id="Coils"/>
    </source>
</evidence>
<dbReference type="NCBIfam" id="NF003656">
    <property type="entry name" value="PRK05287.1-4"/>
    <property type="match status" value="1"/>
</dbReference>
<dbReference type="SUPFAM" id="SSF160950">
    <property type="entry name" value="YacF-like"/>
    <property type="match status" value="1"/>
</dbReference>
<keyword evidence="8" id="KW-1185">Reference proteome</keyword>
<dbReference type="Gene3D" id="2.60.440.10">
    <property type="entry name" value="YacF-like domains"/>
    <property type="match status" value="1"/>
</dbReference>
<proteinExistence type="inferred from homology"/>
<feature type="coiled-coil region" evidence="6">
    <location>
        <begin position="48"/>
        <end position="75"/>
    </location>
</feature>
<dbReference type="GO" id="GO:0005737">
    <property type="term" value="C:cytoplasm"/>
    <property type="evidence" value="ECO:0007669"/>
    <property type="project" value="UniProtKB-SubCell"/>
</dbReference>
<keyword evidence="6" id="KW-0175">Coiled coil</keyword>
<dbReference type="Gene3D" id="1.10.3900.10">
    <property type="entry name" value="YacF-like"/>
    <property type="match status" value="1"/>
</dbReference>
<keyword evidence="4 5" id="KW-0131">Cell cycle</keyword>
<name>A0A1H8Z8H3_9GAMM</name>
<dbReference type="OrthoDB" id="5294622at2"/>
<comment type="subcellular location">
    <subcellularLocation>
        <location evidence="5">Cytoplasm</location>
    </subcellularLocation>
    <text evidence="5">Localizes to mid-cell in an FtsZ-dependent manner.</text>
</comment>
<dbReference type="InterPro" id="IPR027462">
    <property type="entry name" value="ZapD_C"/>
</dbReference>
<comment type="function">
    <text evidence="5">Cell division factor that enhances FtsZ-ring assembly. Directly interacts with FtsZ and promotes bundling of FtsZ protofilaments, with a reduction in FtsZ GTPase activity.</text>
</comment>
<dbReference type="PANTHER" id="PTHR39455:SF1">
    <property type="entry name" value="CELL DIVISION PROTEIN ZAPD"/>
    <property type="match status" value="1"/>
</dbReference>